<accession>A0A4X1U1H7</accession>
<feature type="region of interest" description="Disordered" evidence="9">
    <location>
        <begin position="1"/>
        <end position="56"/>
    </location>
</feature>
<gene>
    <name evidence="12" type="primary">HAPLN3</name>
</gene>
<dbReference type="Ensembl" id="ENSSSCT00035109586.1">
    <property type="protein sequence ID" value="ENSSSCP00035047591.1"/>
    <property type="gene ID" value="ENSSSCG00035080069.1"/>
</dbReference>
<dbReference type="Ensembl" id="ENSSSCT00045067907.1">
    <property type="protein sequence ID" value="ENSSSCP00045048270.1"/>
    <property type="gene ID" value="ENSSSCG00045039056.1"/>
</dbReference>
<dbReference type="Proteomes" id="UP000694727">
    <property type="component" value="Unplaced"/>
</dbReference>
<protein>
    <submittedName>
        <fullName evidence="12">Hyaluronan and proteoglycan link protein 3</fullName>
    </submittedName>
</protein>
<dbReference type="Proteomes" id="UP000694720">
    <property type="component" value="Unplaced"/>
</dbReference>
<evidence type="ECO:0000256" key="3">
    <source>
        <dbReference type="ARBA" id="ARBA00022530"/>
    </source>
</evidence>
<evidence type="ECO:0000256" key="2">
    <source>
        <dbReference type="ARBA" id="ARBA00022525"/>
    </source>
</evidence>
<dbReference type="Proteomes" id="UP000694722">
    <property type="component" value="Unplaced"/>
</dbReference>
<keyword evidence="4" id="KW-0732">Signal</keyword>
<dbReference type="PROSITE" id="PS50835">
    <property type="entry name" value="IG_LIKE"/>
    <property type="match status" value="1"/>
</dbReference>
<dbReference type="Ensembl" id="ENSSSCT00040095021.1">
    <property type="protein sequence ID" value="ENSSSCP00040042071.1"/>
    <property type="gene ID" value="ENSSSCG00040069273.1"/>
</dbReference>
<sequence>MRPSLYRGSSSIPPHLLPPDGTAAQGPDPPPFTARPAVPRVGGGPRPSLETARVAPSLQAVQDPQICPLPRTWSACSQEHSRRQEPDAWGRLPQAPASPGMPWHCHMHDTMGLPLLVLLLPLCCVSGLPFYNGFYYSNSLNGRNSGNGHGEGIFNGVKLVVETPEETLFSHRGANVTLPCRYRYEPALVSPRPVRIKWWKLSENGTLEQDVLVAIGLRHRSFGDYQGRVHLRRDREQEVSLEIRDLRLEDYGRYRCEVIDGLEDESGLVELELRGVVFPYQHPRGRYQFNFHEAQRACEEQDAVVASFEQLFRAWEEGLDWCNAGWLQDASVQYPITQTRHPCGGLSLAPGVRSYGPRHRRRHRYDVFCFAAALRGQVYYLEHPEKLTLAEAKEACQEDGAQIAKAQQPPEQV</sequence>
<dbReference type="InterPro" id="IPR050691">
    <property type="entry name" value="Hyaluronan_bind_Proteoglycan"/>
</dbReference>
<dbReference type="InterPro" id="IPR000538">
    <property type="entry name" value="Link_dom"/>
</dbReference>
<dbReference type="Ensembl" id="ENSSSCT00070028278.1">
    <property type="protein sequence ID" value="ENSSSCP00070023554.1"/>
    <property type="gene ID" value="ENSSSCG00070014406.1"/>
</dbReference>
<dbReference type="SMART" id="SM00445">
    <property type="entry name" value="LINK"/>
    <property type="match status" value="1"/>
</dbReference>
<comment type="caution">
    <text evidence="8">Lacks conserved residue(s) required for the propagation of feature annotation.</text>
</comment>
<evidence type="ECO:0000259" key="11">
    <source>
        <dbReference type="PROSITE" id="PS50963"/>
    </source>
</evidence>
<name>A0A4X1U1H7_PIG</name>
<dbReference type="SMART" id="SM00406">
    <property type="entry name" value="IGv"/>
    <property type="match status" value="1"/>
</dbReference>
<dbReference type="Gene3D" id="3.10.100.10">
    <property type="entry name" value="Mannose-Binding Protein A, subunit A"/>
    <property type="match status" value="1"/>
</dbReference>
<dbReference type="GO" id="GO:0007155">
    <property type="term" value="P:cell adhesion"/>
    <property type="evidence" value="ECO:0007669"/>
    <property type="project" value="InterPro"/>
</dbReference>
<dbReference type="PRINTS" id="PR01265">
    <property type="entry name" value="LINKMODULE"/>
</dbReference>
<dbReference type="InterPro" id="IPR016186">
    <property type="entry name" value="C-type_lectin-like/link_sf"/>
</dbReference>
<dbReference type="Proteomes" id="UP000314985">
    <property type="component" value="Chromosome 7"/>
</dbReference>
<reference evidence="12" key="2">
    <citation type="submission" date="2025-05" db="UniProtKB">
        <authorList>
            <consortium name="Ensembl"/>
        </authorList>
    </citation>
    <scope>IDENTIFICATION</scope>
</reference>
<keyword evidence="5" id="KW-0677">Repeat</keyword>
<dbReference type="InterPro" id="IPR013106">
    <property type="entry name" value="Ig_V-set"/>
</dbReference>
<dbReference type="Pfam" id="PF07686">
    <property type="entry name" value="V-set"/>
    <property type="match status" value="1"/>
</dbReference>
<dbReference type="InterPro" id="IPR016187">
    <property type="entry name" value="CTDL_fold"/>
</dbReference>
<dbReference type="PROSITE" id="PS50963">
    <property type="entry name" value="LINK_2"/>
    <property type="match status" value="1"/>
</dbReference>
<dbReference type="Proteomes" id="UP000694728">
    <property type="component" value="Unplaced"/>
</dbReference>
<dbReference type="PROSITE" id="PS01241">
    <property type="entry name" value="LINK_1"/>
    <property type="match status" value="1"/>
</dbReference>
<dbReference type="CDD" id="cd03518">
    <property type="entry name" value="Link_domain_HAPLN_module_1"/>
    <property type="match status" value="1"/>
</dbReference>
<dbReference type="FunFam" id="2.60.40.10:FF:000845">
    <property type="entry name" value="Hyaluronan and proteoglycan link protein 3"/>
    <property type="match status" value="1"/>
</dbReference>
<feature type="domain" description="Ig-like" evidence="10">
    <location>
        <begin position="158"/>
        <end position="274"/>
    </location>
</feature>
<evidence type="ECO:0000256" key="9">
    <source>
        <dbReference type="SAM" id="MobiDB-lite"/>
    </source>
</evidence>
<keyword evidence="2" id="KW-0964">Secreted</keyword>
<dbReference type="SUPFAM" id="SSF48726">
    <property type="entry name" value="Immunoglobulin"/>
    <property type="match status" value="1"/>
</dbReference>
<dbReference type="SUPFAM" id="SSF56436">
    <property type="entry name" value="C-type lectin-like"/>
    <property type="match status" value="1"/>
</dbReference>
<evidence type="ECO:0000256" key="6">
    <source>
        <dbReference type="ARBA" id="ARBA00023157"/>
    </source>
</evidence>
<dbReference type="SMART" id="SM00409">
    <property type="entry name" value="IG"/>
    <property type="match status" value="1"/>
</dbReference>
<dbReference type="InterPro" id="IPR013783">
    <property type="entry name" value="Ig-like_fold"/>
</dbReference>
<evidence type="ECO:0000313" key="13">
    <source>
        <dbReference type="Proteomes" id="UP000314985"/>
    </source>
</evidence>
<dbReference type="FunFam" id="3.10.100.10:FF:000002">
    <property type="entry name" value="Hyaluronan proteoglycan link protein 1"/>
    <property type="match status" value="1"/>
</dbReference>
<evidence type="ECO:0000256" key="7">
    <source>
        <dbReference type="ARBA" id="ARBA00023319"/>
    </source>
</evidence>
<evidence type="ECO:0000259" key="10">
    <source>
        <dbReference type="PROSITE" id="PS50835"/>
    </source>
</evidence>
<keyword evidence="3" id="KW-0272">Extracellular matrix</keyword>
<evidence type="ECO:0000256" key="8">
    <source>
        <dbReference type="PROSITE-ProRule" id="PRU00323"/>
    </source>
</evidence>
<dbReference type="CDD" id="cd05877">
    <property type="entry name" value="Ig_LP_like"/>
    <property type="match status" value="1"/>
</dbReference>
<dbReference type="InterPro" id="IPR007110">
    <property type="entry name" value="Ig-like_dom"/>
</dbReference>
<dbReference type="Proteomes" id="UP000694570">
    <property type="component" value="Unplaced"/>
</dbReference>
<dbReference type="PANTHER" id="PTHR22804">
    <property type="entry name" value="AGGRECAN/VERSICAN PROTEOGLYCAN"/>
    <property type="match status" value="1"/>
</dbReference>
<feature type="domain" description="Link" evidence="11">
    <location>
        <begin position="276"/>
        <end position="371"/>
    </location>
</feature>
<evidence type="ECO:0000313" key="12">
    <source>
        <dbReference type="Ensembl" id="ENSSSCP00070023554.1"/>
    </source>
</evidence>
<dbReference type="ExpressionAtlas" id="A0A4X1U1H7">
    <property type="expression patterns" value="baseline and differential"/>
</dbReference>
<proteinExistence type="predicted"/>
<evidence type="ECO:0000256" key="1">
    <source>
        <dbReference type="ARBA" id="ARBA00004498"/>
    </source>
</evidence>
<feature type="disulfide bond" evidence="8">
    <location>
        <begin position="322"/>
        <end position="343"/>
    </location>
</feature>
<organism evidence="12 13">
    <name type="scientific">Sus scrofa</name>
    <name type="common">Pig</name>
    <dbReference type="NCBI Taxonomy" id="9823"/>
    <lineage>
        <taxon>Eukaryota</taxon>
        <taxon>Metazoa</taxon>
        <taxon>Chordata</taxon>
        <taxon>Craniata</taxon>
        <taxon>Vertebrata</taxon>
        <taxon>Euteleostomi</taxon>
        <taxon>Mammalia</taxon>
        <taxon>Eutheria</taxon>
        <taxon>Laurasiatheria</taxon>
        <taxon>Artiodactyla</taxon>
        <taxon>Suina</taxon>
        <taxon>Suidae</taxon>
        <taxon>Sus</taxon>
    </lineage>
</organism>
<dbReference type="AlphaFoldDB" id="A0A4X1U1H7"/>
<comment type="subcellular location">
    <subcellularLocation>
        <location evidence="1">Secreted</location>
        <location evidence="1">Extracellular space</location>
        <location evidence="1">Extracellular matrix</location>
    </subcellularLocation>
</comment>
<keyword evidence="6 8" id="KW-1015">Disulfide bond</keyword>
<dbReference type="Pfam" id="PF00193">
    <property type="entry name" value="Xlink"/>
    <property type="match status" value="1"/>
</dbReference>
<dbReference type="GO" id="GO:0005540">
    <property type="term" value="F:hyaluronic acid binding"/>
    <property type="evidence" value="ECO:0007669"/>
    <property type="project" value="InterPro"/>
</dbReference>
<dbReference type="Ensembl" id="ENSSSCT00030033423.1">
    <property type="protein sequence ID" value="ENSSSCP00030015090.1"/>
    <property type="gene ID" value="ENSSSCG00030024024.1"/>
</dbReference>
<reference evidence="12 13" key="1">
    <citation type="submission" date="2017-08" db="EMBL/GenBank/DDBJ databases">
        <title>USMARCv1.0.</title>
        <authorList>
            <person name="Hannum G.I."/>
            <person name="Koren S."/>
            <person name="Schroeder S.G."/>
            <person name="Chin S.C."/>
            <person name="Nonneman D.J."/>
            <person name="Becker S.A."/>
            <person name="Rosen B.D."/>
            <person name="Bickhart D.M."/>
            <person name="Putnam N.H."/>
            <person name="Green R.E."/>
            <person name="Tuggle C.K."/>
            <person name="Liu H."/>
            <person name="Rohrer G.A."/>
            <person name="Warr A."/>
            <person name="Hall R."/>
            <person name="Kim K."/>
            <person name="Hume D.A."/>
            <person name="Talbot R."/>
            <person name="Chow W."/>
            <person name="Howe K."/>
            <person name="Schwartz A.S."/>
            <person name="Watson M."/>
            <person name="Archibald A.L."/>
            <person name="Phillippy A.M."/>
            <person name="Smith T.P.L."/>
        </authorList>
    </citation>
    <scope>NUCLEOTIDE SEQUENCE [LARGE SCALE GENOMIC DNA]</scope>
</reference>
<dbReference type="Ensembl" id="ENSSSCT00025103504.1">
    <property type="protein sequence ID" value="ENSSSCP00025045863.1"/>
    <property type="gene ID" value="ENSSSCG00025075027.1"/>
</dbReference>
<dbReference type="InterPro" id="IPR003599">
    <property type="entry name" value="Ig_sub"/>
</dbReference>
<evidence type="ECO:0000256" key="4">
    <source>
        <dbReference type="ARBA" id="ARBA00022729"/>
    </source>
</evidence>
<evidence type="ECO:0000256" key="5">
    <source>
        <dbReference type="ARBA" id="ARBA00022737"/>
    </source>
</evidence>
<keyword evidence="7" id="KW-0393">Immunoglobulin domain</keyword>
<dbReference type="Gene3D" id="2.60.40.10">
    <property type="entry name" value="Immunoglobulins"/>
    <property type="match status" value="1"/>
</dbReference>
<dbReference type="PANTHER" id="PTHR22804:SF40">
    <property type="entry name" value="HYALURONAN AND PROTEOGLYCAN LINK PROTEIN 3"/>
    <property type="match status" value="1"/>
</dbReference>
<dbReference type="InterPro" id="IPR036179">
    <property type="entry name" value="Ig-like_dom_sf"/>
</dbReference>